<name>A0A6A4H084_9AGAR</name>
<proteinExistence type="predicted"/>
<evidence type="ECO:0000313" key="1">
    <source>
        <dbReference type="EMBL" id="KAE9390617.1"/>
    </source>
</evidence>
<evidence type="ECO:0000313" key="2">
    <source>
        <dbReference type="Proteomes" id="UP000799118"/>
    </source>
</evidence>
<dbReference type="AlphaFoldDB" id="A0A6A4H084"/>
<protein>
    <submittedName>
        <fullName evidence="1">Uncharacterized protein</fullName>
    </submittedName>
</protein>
<accession>A0A6A4H084</accession>
<reference evidence="1" key="1">
    <citation type="journal article" date="2019" name="Environ. Microbiol.">
        <title>Fungal ecological strategies reflected in gene transcription - a case study of two litter decomposers.</title>
        <authorList>
            <person name="Barbi F."/>
            <person name="Kohler A."/>
            <person name="Barry K."/>
            <person name="Baskaran P."/>
            <person name="Daum C."/>
            <person name="Fauchery L."/>
            <person name="Ihrmark K."/>
            <person name="Kuo A."/>
            <person name="LaButti K."/>
            <person name="Lipzen A."/>
            <person name="Morin E."/>
            <person name="Grigoriev I.V."/>
            <person name="Henrissat B."/>
            <person name="Lindahl B."/>
            <person name="Martin F."/>
        </authorList>
    </citation>
    <scope>NUCLEOTIDE SEQUENCE</scope>
    <source>
        <strain evidence="1">JB14</strain>
    </source>
</reference>
<keyword evidence="2" id="KW-1185">Reference proteome</keyword>
<organism evidence="1 2">
    <name type="scientific">Gymnopus androsaceus JB14</name>
    <dbReference type="NCBI Taxonomy" id="1447944"/>
    <lineage>
        <taxon>Eukaryota</taxon>
        <taxon>Fungi</taxon>
        <taxon>Dikarya</taxon>
        <taxon>Basidiomycota</taxon>
        <taxon>Agaricomycotina</taxon>
        <taxon>Agaricomycetes</taxon>
        <taxon>Agaricomycetidae</taxon>
        <taxon>Agaricales</taxon>
        <taxon>Marasmiineae</taxon>
        <taxon>Omphalotaceae</taxon>
        <taxon>Gymnopus</taxon>
    </lineage>
</organism>
<sequence>MIRPYRRSGFVLLITIWQFMTSTTGMGGLSGWTRRFNKNLIGLRYYLDNIFPV</sequence>
<gene>
    <name evidence="1" type="ORF">BT96DRAFT_341008</name>
</gene>
<dbReference type="EMBL" id="ML769652">
    <property type="protein sequence ID" value="KAE9390617.1"/>
    <property type="molecule type" value="Genomic_DNA"/>
</dbReference>
<dbReference type="Proteomes" id="UP000799118">
    <property type="component" value="Unassembled WGS sequence"/>
</dbReference>